<feature type="transmembrane region" description="Helical" evidence="16">
    <location>
        <begin position="129"/>
        <end position="153"/>
    </location>
</feature>
<evidence type="ECO:0000256" key="6">
    <source>
        <dbReference type="ARBA" id="ARBA00022660"/>
    </source>
</evidence>
<dbReference type="GO" id="GO:0008137">
    <property type="term" value="F:NADH dehydrogenase (ubiquinone) activity"/>
    <property type="evidence" value="ECO:0007669"/>
    <property type="project" value="UniProtKB-EC"/>
</dbReference>
<dbReference type="InterPro" id="IPR050269">
    <property type="entry name" value="ComplexI_Subunit6"/>
</dbReference>
<evidence type="ECO:0000256" key="1">
    <source>
        <dbReference type="ARBA" id="ARBA00004225"/>
    </source>
</evidence>
<keyword evidence="10 16" id="KW-1133">Transmembrane helix</keyword>
<geneLocation type="mitochondrion" evidence="17"/>
<evidence type="ECO:0000256" key="13">
    <source>
        <dbReference type="ARBA" id="ARBA00023136"/>
    </source>
</evidence>
<evidence type="ECO:0000256" key="2">
    <source>
        <dbReference type="ARBA" id="ARBA00005698"/>
    </source>
</evidence>
<reference evidence="17" key="1">
    <citation type="journal article" date="2014" name="PLoS ONE">
        <title>Comparative mitogenomics of plant bugs (Hemiptera: Miridae): identifying the AGG codon reassignments between serine and lysine.</title>
        <authorList>
            <person name="Wang Y."/>
            <person name="Li H."/>
            <person name="Wang P."/>
            <person name="Song F."/>
            <person name="Cai W."/>
        </authorList>
    </citation>
    <scope>NUCLEOTIDE SEQUENCE</scope>
</reference>
<protein>
    <recommendedName>
        <fullName evidence="4">NADH-ubiquinone oxidoreductase chain 6</fullName>
        <ecNumber evidence="3">7.1.1.2</ecNumber>
    </recommendedName>
    <alternativeName>
        <fullName evidence="14">NADH dehydrogenase subunit 6</fullName>
    </alternativeName>
</protein>
<dbReference type="EC" id="7.1.1.2" evidence="3"/>
<keyword evidence="6" id="KW-0679">Respiratory chain</keyword>
<comment type="catalytic activity">
    <reaction evidence="15">
        <text>a ubiquinone + NADH + 5 H(+)(in) = a ubiquinol + NAD(+) + 4 H(+)(out)</text>
        <dbReference type="Rhea" id="RHEA:29091"/>
        <dbReference type="Rhea" id="RHEA-COMP:9565"/>
        <dbReference type="Rhea" id="RHEA-COMP:9566"/>
        <dbReference type="ChEBI" id="CHEBI:15378"/>
        <dbReference type="ChEBI" id="CHEBI:16389"/>
        <dbReference type="ChEBI" id="CHEBI:17976"/>
        <dbReference type="ChEBI" id="CHEBI:57540"/>
        <dbReference type="ChEBI" id="CHEBI:57945"/>
        <dbReference type="EC" id="7.1.1.2"/>
    </reaction>
</comment>
<comment type="subcellular location">
    <subcellularLocation>
        <location evidence="1">Mitochondrion membrane</location>
        <topology evidence="1">Multi-pass membrane protein</topology>
    </subcellularLocation>
</comment>
<evidence type="ECO:0000256" key="16">
    <source>
        <dbReference type="SAM" id="Phobius"/>
    </source>
</evidence>
<evidence type="ECO:0000256" key="9">
    <source>
        <dbReference type="ARBA" id="ARBA00022982"/>
    </source>
</evidence>
<evidence type="ECO:0000256" key="5">
    <source>
        <dbReference type="ARBA" id="ARBA00022448"/>
    </source>
</evidence>
<gene>
    <name evidence="17" type="primary">ND6</name>
</gene>
<keyword evidence="11" id="KW-0520">NAD</keyword>
<proteinExistence type="inferred from homology"/>
<evidence type="ECO:0000256" key="15">
    <source>
        <dbReference type="ARBA" id="ARBA00049551"/>
    </source>
</evidence>
<evidence type="ECO:0000256" key="4">
    <source>
        <dbReference type="ARBA" id="ARBA00021095"/>
    </source>
</evidence>
<dbReference type="EMBL" id="KJ170899">
    <property type="protein sequence ID" value="AHN95696.1"/>
    <property type="molecule type" value="Genomic_DNA"/>
</dbReference>
<evidence type="ECO:0000256" key="10">
    <source>
        <dbReference type="ARBA" id="ARBA00022989"/>
    </source>
</evidence>
<dbReference type="GO" id="GO:0031966">
    <property type="term" value="C:mitochondrial membrane"/>
    <property type="evidence" value="ECO:0007669"/>
    <property type="project" value="UniProtKB-SubCell"/>
</dbReference>
<keyword evidence="9" id="KW-0249">Electron transport</keyword>
<evidence type="ECO:0000313" key="17">
    <source>
        <dbReference type="EMBL" id="AHN95696.1"/>
    </source>
</evidence>
<keyword evidence="13 16" id="KW-0472">Membrane</keyword>
<keyword evidence="8" id="KW-1278">Translocase</keyword>
<accession>A0A0F6MY71</accession>
<organism evidence="17">
    <name type="scientific">Trigonotylus caelestialium</name>
    <dbReference type="NCBI Taxonomy" id="881767"/>
    <lineage>
        <taxon>Eukaryota</taxon>
        <taxon>Metazoa</taxon>
        <taxon>Ecdysozoa</taxon>
        <taxon>Arthropoda</taxon>
        <taxon>Hexapoda</taxon>
        <taxon>Insecta</taxon>
        <taxon>Pterygota</taxon>
        <taxon>Neoptera</taxon>
        <taxon>Paraneoptera</taxon>
        <taxon>Hemiptera</taxon>
        <taxon>Heteroptera</taxon>
        <taxon>Panheteroptera</taxon>
        <taxon>Cimicomorpha</taxon>
        <taxon>Miridae</taxon>
        <taxon>Stenodemini</taxon>
        <taxon>Trigonotylus</taxon>
    </lineage>
</organism>
<evidence type="ECO:0000256" key="8">
    <source>
        <dbReference type="ARBA" id="ARBA00022967"/>
    </source>
</evidence>
<sequence length="161" mass="18559">MMLILSIMLTISILLLFTKHPMSMGVLLILQTIMTSTLTGLMMNTFWTSYILLISMLSGMLVLFIYMSSMASNEKFSSNIKLAVISLLVILMGGILWYMENLMIIKSNFINLMTEETFFLNKMFDKKNMFIIILMVNYLFMTMIVSTHLVNIFEGPMRSKN</sequence>
<evidence type="ECO:0000256" key="11">
    <source>
        <dbReference type="ARBA" id="ARBA00023027"/>
    </source>
</evidence>
<comment type="similarity">
    <text evidence="2">Belongs to the complex I subunit 6 family.</text>
</comment>
<keyword evidence="5" id="KW-0813">Transport</keyword>
<keyword evidence="7 16" id="KW-0812">Transmembrane</keyword>
<feature type="transmembrane region" description="Helical" evidence="16">
    <location>
        <begin position="45"/>
        <end position="67"/>
    </location>
</feature>
<dbReference type="PANTHER" id="PTHR11435">
    <property type="entry name" value="NADH UBIQUINONE OXIDOREDUCTASE SUBUNIT ND6"/>
    <property type="match status" value="1"/>
</dbReference>
<evidence type="ECO:0000256" key="3">
    <source>
        <dbReference type="ARBA" id="ARBA00012944"/>
    </source>
</evidence>
<name>A0A0F6MY71_9HEMI</name>
<keyword evidence="12 17" id="KW-0496">Mitochondrion</keyword>
<dbReference type="AlphaFoldDB" id="A0A0F6MY71"/>
<evidence type="ECO:0000256" key="7">
    <source>
        <dbReference type="ARBA" id="ARBA00022692"/>
    </source>
</evidence>
<dbReference type="PANTHER" id="PTHR11435:SF1">
    <property type="entry name" value="NADH-UBIQUINONE OXIDOREDUCTASE CHAIN 6"/>
    <property type="match status" value="1"/>
</dbReference>
<feature type="transmembrane region" description="Helical" evidence="16">
    <location>
        <begin position="79"/>
        <end position="99"/>
    </location>
</feature>
<evidence type="ECO:0000256" key="12">
    <source>
        <dbReference type="ARBA" id="ARBA00023128"/>
    </source>
</evidence>
<evidence type="ECO:0000256" key="14">
    <source>
        <dbReference type="ARBA" id="ARBA00031019"/>
    </source>
</evidence>